<evidence type="ECO:0000313" key="3">
    <source>
        <dbReference type="EMBL" id="ARF08928.1"/>
    </source>
</evidence>
<dbReference type="Pfam" id="PF01191">
    <property type="entry name" value="RNA_pol_Rpb5_C"/>
    <property type="match status" value="1"/>
</dbReference>
<keyword evidence="3" id="KW-0240">DNA-directed RNA polymerase</keyword>
<evidence type="ECO:0000256" key="1">
    <source>
        <dbReference type="ARBA" id="ARBA00023163"/>
    </source>
</evidence>
<dbReference type="GO" id="GO:0006366">
    <property type="term" value="P:transcription by RNA polymerase II"/>
    <property type="evidence" value="ECO:0007669"/>
    <property type="project" value="TreeGrafter"/>
</dbReference>
<keyword evidence="1" id="KW-0804">Transcription</keyword>
<protein>
    <submittedName>
        <fullName evidence="3">DNA-directed RNA polymerase subunit 5</fullName>
    </submittedName>
</protein>
<reference evidence="3" key="1">
    <citation type="journal article" date="2017" name="Science">
        <title>Giant viruses with an expanded complement of translation system components.</title>
        <authorList>
            <person name="Schulz F."/>
            <person name="Yutin N."/>
            <person name="Ivanova N.N."/>
            <person name="Ortega D.R."/>
            <person name="Lee T.K."/>
            <person name="Vierheilig J."/>
            <person name="Daims H."/>
            <person name="Horn M."/>
            <person name="Wagner M."/>
            <person name="Jensen G.J."/>
            <person name="Kyrpides N.C."/>
            <person name="Koonin E.V."/>
            <person name="Woyke T."/>
        </authorList>
    </citation>
    <scope>NUCLEOTIDE SEQUENCE</scope>
    <source>
        <strain evidence="3">CTV1</strain>
    </source>
</reference>
<organism evidence="3">
    <name type="scientific">Catovirus CTV1</name>
    <dbReference type="NCBI Taxonomy" id="1977631"/>
    <lineage>
        <taxon>Viruses</taxon>
        <taxon>Varidnaviria</taxon>
        <taxon>Bamfordvirae</taxon>
        <taxon>Nucleocytoviricota</taxon>
        <taxon>Megaviricetes</taxon>
        <taxon>Imitervirales</taxon>
        <taxon>Mimiviridae</taxon>
        <taxon>Klosneuvirinae</taxon>
        <taxon>Catovirus</taxon>
    </lineage>
</organism>
<accession>A0A1V0SB98</accession>
<dbReference type="Gene3D" id="3.90.940.20">
    <property type="entry name" value="RPB5-like RNA polymerase subunit"/>
    <property type="match status" value="1"/>
</dbReference>
<evidence type="ECO:0000259" key="2">
    <source>
        <dbReference type="Pfam" id="PF01191"/>
    </source>
</evidence>
<dbReference type="PIRSF" id="PIRSF000747">
    <property type="entry name" value="RPB5"/>
    <property type="match status" value="1"/>
</dbReference>
<dbReference type="GO" id="GO:0003899">
    <property type="term" value="F:DNA-directed RNA polymerase activity"/>
    <property type="evidence" value="ECO:0007669"/>
    <property type="project" value="InterPro"/>
</dbReference>
<dbReference type="SUPFAM" id="SSF55287">
    <property type="entry name" value="RPB5-like RNA polymerase subunit"/>
    <property type="match status" value="1"/>
</dbReference>
<dbReference type="EMBL" id="KY684083">
    <property type="protein sequence ID" value="ARF08928.1"/>
    <property type="molecule type" value="Genomic_DNA"/>
</dbReference>
<dbReference type="GO" id="GO:0000428">
    <property type="term" value="C:DNA-directed RNA polymerase complex"/>
    <property type="evidence" value="ECO:0007669"/>
    <property type="project" value="UniProtKB-KW"/>
</dbReference>
<dbReference type="PANTHER" id="PTHR10535">
    <property type="entry name" value="DNA-DIRECTED RNA POLYMERASES I, II, AND III SUBUNIT RPABC1"/>
    <property type="match status" value="1"/>
</dbReference>
<proteinExistence type="inferred from homology"/>
<dbReference type="HAMAP" id="MF_00025">
    <property type="entry name" value="RNApol_Rpo5_RPB5"/>
    <property type="match status" value="1"/>
</dbReference>
<sequence length="219" mass="25398">MSVIPQLLPLEFTSEKKRKIVLENVIRMLTNRKLLDEKNLDDNIKKIQSIDSDDLVYTIKLDYPEIYYPNSDSTKNMYVKLLSQKVTGVSKSSNIGEFITIHKNHPKILVVTSITTTANDTIRNDYPFSEVFLEKDLMIDKVKHISVPHHELLSDEDTKKVLDEYLVKKREMPKMFVTDPIARYYNAKVGQIFKITRPSETSGLAPYHRYVIKGNILNH</sequence>
<dbReference type="GO" id="GO:0006362">
    <property type="term" value="P:transcription elongation by RNA polymerase I"/>
    <property type="evidence" value="ECO:0007669"/>
    <property type="project" value="TreeGrafter"/>
</dbReference>
<dbReference type="GO" id="GO:0003677">
    <property type="term" value="F:DNA binding"/>
    <property type="evidence" value="ECO:0007669"/>
    <property type="project" value="InterPro"/>
</dbReference>
<name>A0A1V0SB98_9VIRU</name>
<dbReference type="InterPro" id="IPR014381">
    <property type="entry name" value="Arch_Rpo5/euc_Rpb5"/>
</dbReference>
<feature type="domain" description="RNA polymerase subunit H/Rpb5 C-terminal" evidence="2">
    <location>
        <begin position="142"/>
        <end position="211"/>
    </location>
</feature>
<dbReference type="GO" id="GO:0042797">
    <property type="term" value="P:tRNA transcription by RNA polymerase III"/>
    <property type="evidence" value="ECO:0007669"/>
    <property type="project" value="TreeGrafter"/>
</dbReference>
<gene>
    <name evidence="3" type="ORF">Catovirus_1_978</name>
</gene>
<dbReference type="InterPro" id="IPR035913">
    <property type="entry name" value="RPB5-like_sf"/>
</dbReference>
<dbReference type="PANTHER" id="PTHR10535:SF0">
    <property type="entry name" value="DNA-DIRECTED RNA POLYMERASES I, II, AND III SUBUNIT RPABC1"/>
    <property type="match status" value="1"/>
</dbReference>
<dbReference type="InterPro" id="IPR000783">
    <property type="entry name" value="RNA_pol_subH/Rpb5_C"/>
</dbReference>